<evidence type="ECO:0008006" key="3">
    <source>
        <dbReference type="Google" id="ProtNLM"/>
    </source>
</evidence>
<dbReference type="SUPFAM" id="SSF47954">
    <property type="entry name" value="Cyclin-like"/>
    <property type="match status" value="1"/>
</dbReference>
<dbReference type="FunFam" id="1.10.472.10:FF:000298">
    <property type="entry name" value="Uncharacterized protein"/>
    <property type="match status" value="1"/>
</dbReference>
<dbReference type="GO" id="GO:0005886">
    <property type="term" value="C:plasma membrane"/>
    <property type="evidence" value="ECO:0000318"/>
    <property type="project" value="GO_Central"/>
</dbReference>
<sequence length="641" mass="75273">MKKWDDDARLKSYVNKILNVKSTMRNNQKTTSKSNQFNDFDLERINRDTEYSSNVTNRSDLTGFKDSILFKQLVEYNLQQYTNKLLLRGYKSGLQLLAQQSQESQNIVLQEIKLLPGHKQKFQVMLKQISDNLDTYNDNNTQLVNHNHFAQNRFTLPGQLNSHGQFEQTKEVYMEILKPINRKASMKHFSPPQELNQIKPRVLPKLEKVSSKGKKERTLQVEDITAKQGDQQFQNIVQLPNTKEMVTKQVSKTVKNPSQNQIKKRVTTQKSFQEKPNKFINKLLLINGKNTNEINLERESIQLLYQSFDNGRLASTLINIDIEEISYCVGITIKKMMVLADLDQINNISQLQCIDDNKQSQQDNQYIINERDVVNNRDENEFIQDQTFQLQQDDYEQQDMKQDYLELQQEEDLDQNYLESFENAEQQNCHPDLGYLNEQFQEDDENNQQLLQSQFSVDTTLNLQDSQLFNKVFIDFSLSNCIPNVDIIQNYCKNIMTTTKMEREVAIISMIYINRLLEHNQGLEINCLNWQKILFTALVMASKIWDDESFENNNFAKVLPQFSTIQINEMEKVFLKLIEYHLYVNSGDYAKQYFLLRTYADKKQRSFTVKQLDIATVLRLQRGGPQLITKQQFLNTQNKSF</sequence>
<dbReference type="RefSeq" id="XP_001448917.1">
    <property type="nucleotide sequence ID" value="XM_001448880.1"/>
</dbReference>
<dbReference type="InterPro" id="IPR036915">
    <property type="entry name" value="Cyclin-like_sf"/>
</dbReference>
<dbReference type="eggNOG" id="KOG1675">
    <property type="taxonomic scope" value="Eukaryota"/>
</dbReference>
<protein>
    <recommendedName>
        <fullName evidence="3">Cyclin N-terminal domain-containing protein</fullName>
    </recommendedName>
</protein>
<dbReference type="Gene3D" id="1.10.472.10">
    <property type="entry name" value="Cyclin-like"/>
    <property type="match status" value="1"/>
</dbReference>
<dbReference type="OrthoDB" id="10250320at2759"/>
<dbReference type="InParanoid" id="A0DEQ3"/>
<evidence type="ECO:0000313" key="2">
    <source>
        <dbReference type="Proteomes" id="UP000000600"/>
    </source>
</evidence>
<proteinExistence type="predicted"/>
<reference evidence="1 2" key="1">
    <citation type="journal article" date="2006" name="Nature">
        <title>Global trends of whole-genome duplications revealed by the ciliate Paramecium tetraurelia.</title>
        <authorList>
            <consortium name="Genoscope"/>
            <person name="Aury J.-M."/>
            <person name="Jaillon O."/>
            <person name="Duret L."/>
            <person name="Noel B."/>
            <person name="Jubin C."/>
            <person name="Porcel B.M."/>
            <person name="Segurens B."/>
            <person name="Daubin V."/>
            <person name="Anthouard V."/>
            <person name="Aiach N."/>
            <person name="Arnaiz O."/>
            <person name="Billaut A."/>
            <person name="Beisson J."/>
            <person name="Blanc I."/>
            <person name="Bouhouche K."/>
            <person name="Camara F."/>
            <person name="Duharcourt S."/>
            <person name="Guigo R."/>
            <person name="Gogendeau D."/>
            <person name="Katinka M."/>
            <person name="Keller A.-M."/>
            <person name="Kissmehl R."/>
            <person name="Klotz C."/>
            <person name="Koll F."/>
            <person name="Le Moue A."/>
            <person name="Lepere C."/>
            <person name="Malinsky S."/>
            <person name="Nowacki M."/>
            <person name="Nowak J.K."/>
            <person name="Plattner H."/>
            <person name="Poulain J."/>
            <person name="Ruiz F."/>
            <person name="Serrano V."/>
            <person name="Zagulski M."/>
            <person name="Dessen P."/>
            <person name="Betermier M."/>
            <person name="Weissenbach J."/>
            <person name="Scarpelli C."/>
            <person name="Schachter V."/>
            <person name="Sperling L."/>
            <person name="Meyer E."/>
            <person name="Cohen J."/>
            <person name="Wincker P."/>
        </authorList>
    </citation>
    <scope>NUCLEOTIDE SEQUENCE [LARGE SCALE GENOMIC DNA]</scope>
    <source>
        <strain evidence="1 2">Stock d4-2</strain>
    </source>
</reference>
<dbReference type="Proteomes" id="UP000000600">
    <property type="component" value="Unassembled WGS sequence"/>
</dbReference>
<evidence type="ECO:0000313" key="1">
    <source>
        <dbReference type="EMBL" id="CAK81520.1"/>
    </source>
</evidence>
<keyword evidence="2" id="KW-1185">Reference proteome</keyword>
<dbReference type="EMBL" id="CT868407">
    <property type="protein sequence ID" value="CAK81520.1"/>
    <property type="molecule type" value="Genomic_DNA"/>
</dbReference>
<gene>
    <name evidence="1" type="ORF">GSPATT00016346001</name>
</gene>
<organism evidence="1 2">
    <name type="scientific">Paramecium tetraurelia</name>
    <dbReference type="NCBI Taxonomy" id="5888"/>
    <lineage>
        <taxon>Eukaryota</taxon>
        <taxon>Sar</taxon>
        <taxon>Alveolata</taxon>
        <taxon>Ciliophora</taxon>
        <taxon>Intramacronucleata</taxon>
        <taxon>Oligohymenophorea</taxon>
        <taxon>Peniculida</taxon>
        <taxon>Parameciidae</taxon>
        <taxon>Paramecium</taxon>
    </lineage>
</organism>
<dbReference type="Pfam" id="PF08613">
    <property type="entry name" value="Cyclin"/>
    <property type="match status" value="1"/>
</dbReference>
<name>A0DEQ3_PARTE</name>
<dbReference type="GeneID" id="5034702"/>
<accession>A0DEQ3</accession>
<dbReference type="OMA" id="PGQLNSH"/>
<dbReference type="AlphaFoldDB" id="A0DEQ3"/>
<dbReference type="HOGENOM" id="CLU_365420_0_0_1"/>
<dbReference type="KEGG" id="ptm:GSPATT00016346001"/>
<dbReference type="PANTHER" id="PTHR14248">
    <property type="entry name" value="CYCLIN Y, ISOFORM A"/>
    <property type="match status" value="1"/>
</dbReference>
<dbReference type="GO" id="GO:0019901">
    <property type="term" value="F:protein kinase binding"/>
    <property type="evidence" value="ECO:0007669"/>
    <property type="project" value="InterPro"/>
</dbReference>
<dbReference type="InterPro" id="IPR013922">
    <property type="entry name" value="Cyclin_PHO80-like"/>
</dbReference>